<organism evidence="4 5">
    <name type="scientific">Haemaphysalis longicornis</name>
    <name type="common">Bush tick</name>
    <dbReference type="NCBI Taxonomy" id="44386"/>
    <lineage>
        <taxon>Eukaryota</taxon>
        <taxon>Metazoa</taxon>
        <taxon>Ecdysozoa</taxon>
        <taxon>Arthropoda</taxon>
        <taxon>Chelicerata</taxon>
        <taxon>Arachnida</taxon>
        <taxon>Acari</taxon>
        <taxon>Parasitiformes</taxon>
        <taxon>Ixodida</taxon>
        <taxon>Ixodoidea</taxon>
        <taxon>Ixodidae</taxon>
        <taxon>Haemaphysalinae</taxon>
        <taxon>Haemaphysalis</taxon>
    </lineage>
</organism>
<sequence>MDSVYRYLYYHQDDDTTNLQLAAELGKTLLERNQELEETVRQQQVLIEEQEQELQVYTAHACARDAAFPPLPREPRSRRREPGSRYLTVLRRVLIS</sequence>
<comment type="similarity">
    <text evidence="1">Belongs to the CDR2 family.</text>
</comment>
<proteinExistence type="inferred from homology"/>
<dbReference type="OrthoDB" id="6538189at2759"/>
<dbReference type="Proteomes" id="UP000821853">
    <property type="component" value="Unassembled WGS sequence"/>
</dbReference>
<gene>
    <name evidence="4" type="ORF">HPB48_007135</name>
</gene>
<evidence type="ECO:0000313" key="4">
    <source>
        <dbReference type="EMBL" id="KAH9365265.1"/>
    </source>
</evidence>
<dbReference type="InterPro" id="IPR026079">
    <property type="entry name" value="CDR2"/>
</dbReference>
<feature type="coiled-coil region" evidence="3">
    <location>
        <begin position="33"/>
        <end position="60"/>
    </location>
</feature>
<evidence type="ECO:0000256" key="3">
    <source>
        <dbReference type="SAM" id="Coils"/>
    </source>
</evidence>
<dbReference type="AlphaFoldDB" id="A0A9J6FSN0"/>
<accession>A0A9J6FSN0</accession>
<name>A0A9J6FSN0_HAELO</name>
<keyword evidence="2 3" id="KW-0175">Coiled coil</keyword>
<dbReference type="EMBL" id="JABSTR010000003">
    <property type="protein sequence ID" value="KAH9365265.1"/>
    <property type="molecule type" value="Genomic_DNA"/>
</dbReference>
<dbReference type="PANTHER" id="PTHR19232:SF7">
    <property type="entry name" value="CENTROCORTIN, ISOFORM A"/>
    <property type="match status" value="1"/>
</dbReference>
<evidence type="ECO:0000256" key="2">
    <source>
        <dbReference type="ARBA" id="ARBA00023054"/>
    </source>
</evidence>
<keyword evidence="5" id="KW-1185">Reference proteome</keyword>
<evidence type="ECO:0008006" key="6">
    <source>
        <dbReference type="Google" id="ProtNLM"/>
    </source>
</evidence>
<comment type="caution">
    <text evidence="4">The sequence shown here is derived from an EMBL/GenBank/DDBJ whole genome shotgun (WGS) entry which is preliminary data.</text>
</comment>
<reference evidence="4 5" key="1">
    <citation type="journal article" date="2020" name="Cell">
        <title>Large-Scale Comparative Analyses of Tick Genomes Elucidate Their Genetic Diversity and Vector Capacities.</title>
        <authorList>
            <consortium name="Tick Genome and Microbiome Consortium (TIGMIC)"/>
            <person name="Jia N."/>
            <person name="Wang J."/>
            <person name="Shi W."/>
            <person name="Du L."/>
            <person name="Sun Y."/>
            <person name="Zhan W."/>
            <person name="Jiang J.F."/>
            <person name="Wang Q."/>
            <person name="Zhang B."/>
            <person name="Ji P."/>
            <person name="Bell-Sakyi L."/>
            <person name="Cui X.M."/>
            <person name="Yuan T.T."/>
            <person name="Jiang B.G."/>
            <person name="Yang W.F."/>
            <person name="Lam T.T."/>
            <person name="Chang Q.C."/>
            <person name="Ding S.J."/>
            <person name="Wang X.J."/>
            <person name="Zhu J.G."/>
            <person name="Ruan X.D."/>
            <person name="Zhao L."/>
            <person name="Wei J.T."/>
            <person name="Ye R.Z."/>
            <person name="Que T.C."/>
            <person name="Du C.H."/>
            <person name="Zhou Y.H."/>
            <person name="Cheng J.X."/>
            <person name="Dai P.F."/>
            <person name="Guo W.B."/>
            <person name="Han X.H."/>
            <person name="Huang E.J."/>
            <person name="Li L.F."/>
            <person name="Wei W."/>
            <person name="Gao Y.C."/>
            <person name="Liu J.Z."/>
            <person name="Shao H.Z."/>
            <person name="Wang X."/>
            <person name="Wang C.C."/>
            <person name="Yang T.C."/>
            <person name="Huo Q.B."/>
            <person name="Li W."/>
            <person name="Chen H.Y."/>
            <person name="Chen S.E."/>
            <person name="Zhou L.G."/>
            <person name="Ni X.B."/>
            <person name="Tian J.H."/>
            <person name="Sheng Y."/>
            <person name="Liu T."/>
            <person name="Pan Y.S."/>
            <person name="Xia L.Y."/>
            <person name="Li J."/>
            <person name="Zhao F."/>
            <person name="Cao W.C."/>
        </authorList>
    </citation>
    <scope>NUCLEOTIDE SEQUENCE [LARGE SCALE GENOMIC DNA]</scope>
    <source>
        <strain evidence="4">HaeL-2018</strain>
    </source>
</reference>
<dbReference type="VEuPathDB" id="VectorBase:HLOH_055764"/>
<evidence type="ECO:0000313" key="5">
    <source>
        <dbReference type="Proteomes" id="UP000821853"/>
    </source>
</evidence>
<dbReference type="PANTHER" id="PTHR19232">
    <property type="entry name" value="CENTROCORTIN FAMILY MEMBER"/>
    <property type="match status" value="1"/>
</dbReference>
<evidence type="ECO:0000256" key="1">
    <source>
        <dbReference type="ARBA" id="ARBA00009019"/>
    </source>
</evidence>
<protein>
    <recommendedName>
        <fullName evidence="6">HAP1 N-terminal domain-containing protein</fullName>
    </recommendedName>
</protein>